<reference evidence="1" key="1">
    <citation type="submission" date="2022-11" db="EMBL/GenBank/DDBJ databases">
        <authorList>
            <person name="Somphong A."/>
            <person name="Phongsopitanun W."/>
        </authorList>
    </citation>
    <scope>NUCLEOTIDE SEQUENCE</scope>
    <source>
        <strain evidence="1">Pm04-4</strain>
    </source>
</reference>
<comment type="caution">
    <text evidence="1">The sequence shown here is derived from an EMBL/GenBank/DDBJ whole genome shotgun (WGS) entry which is preliminary data.</text>
</comment>
<dbReference type="Gene3D" id="1.10.287.1060">
    <property type="entry name" value="ESAT-6-like"/>
    <property type="match status" value="1"/>
</dbReference>
<dbReference type="EMBL" id="JAPNTZ010000018">
    <property type="protein sequence ID" value="MCY1144038.1"/>
    <property type="molecule type" value="Genomic_DNA"/>
</dbReference>
<organism evidence="1 2">
    <name type="scientific">Paractinoplanes pyxinae</name>
    <dbReference type="NCBI Taxonomy" id="2997416"/>
    <lineage>
        <taxon>Bacteria</taxon>
        <taxon>Bacillati</taxon>
        <taxon>Actinomycetota</taxon>
        <taxon>Actinomycetes</taxon>
        <taxon>Micromonosporales</taxon>
        <taxon>Micromonosporaceae</taxon>
        <taxon>Paractinoplanes</taxon>
    </lineage>
</organism>
<proteinExistence type="predicted"/>
<keyword evidence="2" id="KW-1185">Reference proteome</keyword>
<protein>
    <submittedName>
        <fullName evidence="1">Uncharacterized protein</fullName>
    </submittedName>
</protein>
<dbReference type="InterPro" id="IPR036689">
    <property type="entry name" value="ESAT-6-like_sf"/>
</dbReference>
<name>A0ABT4BBZ9_9ACTN</name>
<gene>
    <name evidence="1" type="ORF">OWR29_39095</name>
</gene>
<dbReference type="Proteomes" id="UP001151002">
    <property type="component" value="Unassembled WGS sequence"/>
</dbReference>
<dbReference type="RefSeq" id="WP_267568595.1">
    <property type="nucleotide sequence ID" value="NZ_JAPNTZ010000018.1"/>
</dbReference>
<evidence type="ECO:0000313" key="1">
    <source>
        <dbReference type="EMBL" id="MCY1144038.1"/>
    </source>
</evidence>
<dbReference type="SUPFAM" id="SSF140453">
    <property type="entry name" value="EsxAB dimer-like"/>
    <property type="match status" value="1"/>
</dbReference>
<sequence>MKVEPSALGFYASLVDRAREDSVTISDYVKKNAAAGTGGEFFAIARDGHEQAVSTIQGTLYRLSCMLEYSAPELRAASKYYKETDAASAIRLDQTLPAGVEQCPTILEYEISSNACQPGMFLDSRDAPGRLKPPGEPDKPPNKLAWFDYISPTSWMLKGFETVFGFDPVAEVQNKIFGDWEAMAKMSEVVSNSDLALHDLAVNVQSGATQLHTYWQGNAGDTAYRYFTDLATAIENLRPSLKEIADGYKIMADAVWAAGDALGGVIKAICDSAIIAGIAAAGGTATAATGVGAVVGYGVAAVEVANMLRLWGEATKLLQNINAAVLAFRALLNRSLSDLNSVKLPTIGGGAGYDHPLTGAGAHA</sequence>
<accession>A0ABT4BBZ9</accession>
<evidence type="ECO:0000313" key="2">
    <source>
        <dbReference type="Proteomes" id="UP001151002"/>
    </source>
</evidence>